<gene>
    <name evidence="1" type="ORF">DSO57_1001977</name>
</gene>
<name>A0ACC2RNT8_9FUNG</name>
<evidence type="ECO:0000313" key="1">
    <source>
        <dbReference type="EMBL" id="KAJ9051711.1"/>
    </source>
</evidence>
<reference evidence="1" key="1">
    <citation type="submission" date="2022-04" db="EMBL/GenBank/DDBJ databases">
        <title>Genome of the entomopathogenic fungus Entomophthora muscae.</title>
        <authorList>
            <person name="Elya C."/>
            <person name="Lovett B.R."/>
            <person name="Lee E."/>
            <person name="Macias A.M."/>
            <person name="Hajek A.E."/>
            <person name="De Bivort B.L."/>
            <person name="Kasson M.T."/>
            <person name="De Fine Licht H.H."/>
            <person name="Stajich J.E."/>
        </authorList>
    </citation>
    <scope>NUCLEOTIDE SEQUENCE</scope>
    <source>
        <strain evidence="1">Berkeley</strain>
    </source>
</reference>
<protein>
    <submittedName>
        <fullName evidence="1">Uncharacterized protein</fullName>
    </submittedName>
</protein>
<dbReference type="EMBL" id="QTSX02007104">
    <property type="protein sequence ID" value="KAJ9051711.1"/>
    <property type="molecule type" value="Genomic_DNA"/>
</dbReference>
<proteinExistence type="predicted"/>
<evidence type="ECO:0000313" key="2">
    <source>
        <dbReference type="Proteomes" id="UP001165960"/>
    </source>
</evidence>
<accession>A0ACC2RNT8</accession>
<keyword evidence="2" id="KW-1185">Reference proteome</keyword>
<dbReference type="Proteomes" id="UP001165960">
    <property type="component" value="Unassembled WGS sequence"/>
</dbReference>
<comment type="caution">
    <text evidence="1">The sequence shown here is derived from an EMBL/GenBank/DDBJ whole genome shotgun (WGS) entry which is preliminary data.</text>
</comment>
<sequence length="338" mass="37802">MRRIEPMVQEVAIAPFVEKLTSSATVDIYELFHFLLFDIVGQLSFSKDFGLVRTGNHPIVNYLKEAQKYGILEYQFPAIRLVGSRFGKESYDGIIRFCQDLIDQRRKDEPKKDILQDFLDAKDEAGQPIPDADIGAEMVTQVIAGTDTTANTLTWTLKLLLENPIEMDKVVAELDAAFPSPDDISAESVKEKCAYLDAVINESMRLFPIAAGYLARVVPEGGANFDGYHLPAGTECGVATFAYHRSPQIWEDSSKFNPSRFLGPNAAAAKTQFIPFLAGPRSCTGREMAWMAMYLSLANLLRRFKVTWHDPSLTVTHCYFLVLKPVESKMLIDVSART</sequence>
<organism evidence="1 2">
    <name type="scientific">Entomophthora muscae</name>
    <dbReference type="NCBI Taxonomy" id="34485"/>
    <lineage>
        <taxon>Eukaryota</taxon>
        <taxon>Fungi</taxon>
        <taxon>Fungi incertae sedis</taxon>
        <taxon>Zoopagomycota</taxon>
        <taxon>Entomophthoromycotina</taxon>
        <taxon>Entomophthoromycetes</taxon>
        <taxon>Entomophthorales</taxon>
        <taxon>Entomophthoraceae</taxon>
        <taxon>Entomophthora</taxon>
    </lineage>
</organism>